<dbReference type="Gene3D" id="3.40.50.2000">
    <property type="entry name" value="Glycogen Phosphorylase B"/>
    <property type="match status" value="1"/>
</dbReference>
<dbReference type="eggNOG" id="COG0438">
    <property type="taxonomic scope" value="Bacteria"/>
</dbReference>
<dbReference type="GeneID" id="69501083"/>
<comment type="caution">
    <text evidence="2">The sequence shown here is derived from an EMBL/GenBank/DDBJ whole genome shotgun (WGS) entry which is preliminary data.</text>
</comment>
<dbReference type="HOGENOM" id="CLU_745256_0_0_10"/>
<dbReference type="STRING" id="997884.HMPREF1068_01423"/>
<dbReference type="InterPro" id="IPR001296">
    <property type="entry name" value="Glyco_trans_1"/>
</dbReference>
<dbReference type="PATRIC" id="fig|997884.3.peg.1446"/>
<dbReference type="Proteomes" id="UP000003089">
    <property type="component" value="Unassembled WGS sequence"/>
</dbReference>
<proteinExistence type="predicted"/>
<evidence type="ECO:0000259" key="1">
    <source>
        <dbReference type="Pfam" id="PF00534"/>
    </source>
</evidence>
<evidence type="ECO:0000313" key="2">
    <source>
        <dbReference type="EMBL" id="EIY51876.1"/>
    </source>
</evidence>
<evidence type="ECO:0000313" key="3">
    <source>
        <dbReference type="Proteomes" id="UP000003089"/>
    </source>
</evidence>
<gene>
    <name evidence="2" type="ORF">HMPREF1068_01423</name>
</gene>
<reference evidence="2 3" key="1">
    <citation type="submission" date="2012-02" db="EMBL/GenBank/DDBJ databases">
        <title>The Genome Sequence of Bacteroides nordii CL02T12C05.</title>
        <authorList>
            <consortium name="The Broad Institute Genome Sequencing Platform"/>
            <person name="Earl A."/>
            <person name="Ward D."/>
            <person name="Feldgarden M."/>
            <person name="Gevers D."/>
            <person name="Zitomersky N.L."/>
            <person name="Coyne M.J."/>
            <person name="Comstock L.E."/>
            <person name="Young S.K."/>
            <person name="Zeng Q."/>
            <person name="Gargeya S."/>
            <person name="Fitzgerald M."/>
            <person name="Haas B."/>
            <person name="Abouelleil A."/>
            <person name="Alvarado L."/>
            <person name="Arachchi H.M."/>
            <person name="Berlin A."/>
            <person name="Chapman S.B."/>
            <person name="Gearin G."/>
            <person name="Goldberg J."/>
            <person name="Griggs A."/>
            <person name="Gujja S."/>
            <person name="Hansen M."/>
            <person name="Heiman D."/>
            <person name="Howarth C."/>
            <person name="Larimer J."/>
            <person name="Lui A."/>
            <person name="MacDonald P.J.P."/>
            <person name="McCowen C."/>
            <person name="Montmayeur A."/>
            <person name="Murphy C."/>
            <person name="Neiman D."/>
            <person name="Pearson M."/>
            <person name="Priest M."/>
            <person name="Roberts A."/>
            <person name="Saif S."/>
            <person name="Shea T."/>
            <person name="Sisk P."/>
            <person name="Stolte C."/>
            <person name="Sykes S."/>
            <person name="Wortman J."/>
            <person name="Nusbaum C."/>
            <person name="Birren B."/>
        </authorList>
    </citation>
    <scope>NUCLEOTIDE SEQUENCE [LARGE SCALE GENOMIC DNA]</scope>
    <source>
        <strain evidence="2 3">CL02T12C05</strain>
    </source>
</reference>
<dbReference type="RefSeq" id="WP_007484429.1">
    <property type="nucleotide sequence ID" value="NZ_JH724314.1"/>
</dbReference>
<dbReference type="Pfam" id="PF00534">
    <property type="entry name" value="Glycos_transf_1"/>
    <property type="match status" value="1"/>
</dbReference>
<organism evidence="2 3">
    <name type="scientific">Bacteroides nordii CL02T12C05</name>
    <dbReference type="NCBI Taxonomy" id="997884"/>
    <lineage>
        <taxon>Bacteria</taxon>
        <taxon>Pseudomonadati</taxon>
        <taxon>Bacteroidota</taxon>
        <taxon>Bacteroidia</taxon>
        <taxon>Bacteroidales</taxon>
        <taxon>Bacteroidaceae</taxon>
        <taxon>Bacteroides</taxon>
    </lineage>
</organism>
<feature type="domain" description="Glycosyl transferase family 1" evidence="1">
    <location>
        <begin position="228"/>
        <end position="358"/>
    </location>
</feature>
<name>I9S820_9BACE</name>
<protein>
    <recommendedName>
        <fullName evidence="1">Glycosyl transferase family 1 domain-containing protein</fullName>
    </recommendedName>
</protein>
<dbReference type="SUPFAM" id="SSF53756">
    <property type="entry name" value="UDP-Glycosyltransferase/glycogen phosphorylase"/>
    <property type="match status" value="1"/>
</dbReference>
<dbReference type="AlphaFoldDB" id="I9S820"/>
<dbReference type="EMBL" id="AGXS01000015">
    <property type="protein sequence ID" value="EIY51876.1"/>
    <property type="molecule type" value="Genomic_DNA"/>
</dbReference>
<sequence>MDKNKHYNIALVLYTHGLDYDDRIRKEILSIKSLYSNVDFKIFAVEPNNREEEGTTSYGVAYRVPYLKSRDQYASGTHTLLKAWDFYKTIKNDLKVFDAVWCADPETFIFVLMLHGKPIAWDLHELPLVFMRNPVMKMLFKYLECKCNVMVHANEPRLKYLETIGMVRHPEKQFVLRNYPQFNEIDTEYDEVYNDFVKWLGEDKCVYLQGIVSTARADMESIQAVLAIPNLKAVVVGSIQPKRMEELKQRFDEVVLAERIYFTGRIKQLKTPQYIRKCCIALVFYKNTSPNNWYCEPNRLFQNVINGNPVVVGNNPPMKEFVEANHYGVSVDTDGSDVEKIVEGIKSILDNPNDYKDFYIGNALWNKQDGVIEEIVKIFI</sequence>
<keyword evidence="3" id="KW-1185">Reference proteome</keyword>
<dbReference type="GO" id="GO:0016757">
    <property type="term" value="F:glycosyltransferase activity"/>
    <property type="evidence" value="ECO:0007669"/>
    <property type="project" value="InterPro"/>
</dbReference>
<accession>I9S820</accession>